<gene>
    <name evidence="1" type="ORF">SAMN04487885_1463</name>
</gene>
<dbReference type="AlphaFoldDB" id="A0A1I2QUX2"/>
<dbReference type="EMBL" id="FOOE01000046">
    <property type="protein sequence ID" value="SFG29436.1"/>
    <property type="molecule type" value="Genomic_DNA"/>
</dbReference>
<organism evidence="1 2">
    <name type="scientific">Clostridium cadaveris</name>
    <dbReference type="NCBI Taxonomy" id="1529"/>
    <lineage>
        <taxon>Bacteria</taxon>
        <taxon>Bacillati</taxon>
        <taxon>Bacillota</taxon>
        <taxon>Clostridia</taxon>
        <taxon>Eubacteriales</taxon>
        <taxon>Clostridiaceae</taxon>
        <taxon>Clostridium</taxon>
    </lineage>
</organism>
<dbReference type="Proteomes" id="UP000182135">
    <property type="component" value="Unassembled WGS sequence"/>
</dbReference>
<sequence length="59" mass="7030">MTPLEKVIERNKKICCKMCKHRINIEGLNFCDNSGKCILGLHLDTNREHQCRDRFIRKE</sequence>
<protein>
    <submittedName>
        <fullName evidence="1">Uncharacterized protein</fullName>
    </submittedName>
</protein>
<accession>A0A1I2QUX2</accession>
<proteinExistence type="predicted"/>
<dbReference type="STRING" id="1529.SAMN04487885_1463"/>
<keyword evidence="2" id="KW-1185">Reference proteome</keyword>
<evidence type="ECO:0000313" key="2">
    <source>
        <dbReference type="Proteomes" id="UP000182135"/>
    </source>
</evidence>
<name>A0A1I2QUX2_9CLOT</name>
<evidence type="ECO:0000313" key="1">
    <source>
        <dbReference type="EMBL" id="SFG29436.1"/>
    </source>
</evidence>
<reference evidence="1 2" key="1">
    <citation type="submission" date="2016-10" db="EMBL/GenBank/DDBJ databases">
        <authorList>
            <person name="de Groot N.N."/>
        </authorList>
    </citation>
    <scope>NUCLEOTIDE SEQUENCE [LARGE SCALE GENOMIC DNA]</scope>
    <source>
        <strain evidence="1 2">NLAE-zl-G419</strain>
    </source>
</reference>